<reference evidence="3" key="1">
    <citation type="submission" date="2021-03" db="EMBL/GenBank/DDBJ databases">
        <title>Genomic Encyclopedia of Type Strains, Phase IV (KMG-IV): sequencing the most valuable type-strain genomes for metagenomic binning, comparative biology and taxonomic classification.</title>
        <authorList>
            <person name="Goeker M."/>
        </authorList>
    </citation>
    <scope>NUCLEOTIDE SEQUENCE</scope>
    <source>
        <strain evidence="3">DSM 26232</strain>
    </source>
</reference>
<dbReference type="CDD" id="cd00158">
    <property type="entry name" value="RHOD"/>
    <property type="match status" value="1"/>
</dbReference>
<organism evidence="3 4">
    <name type="scientific">Halolamina salifodinae</name>
    <dbReference type="NCBI Taxonomy" id="1202767"/>
    <lineage>
        <taxon>Archaea</taxon>
        <taxon>Methanobacteriati</taxon>
        <taxon>Methanobacteriota</taxon>
        <taxon>Stenosarchaea group</taxon>
        <taxon>Halobacteria</taxon>
        <taxon>Halobacteriales</taxon>
        <taxon>Haloferacaceae</taxon>
    </lineage>
</organism>
<dbReference type="InterPro" id="IPR050229">
    <property type="entry name" value="GlpE_sulfurtransferase"/>
</dbReference>
<dbReference type="Gene3D" id="3.40.250.10">
    <property type="entry name" value="Rhodanese-like domain"/>
    <property type="match status" value="1"/>
</dbReference>
<dbReference type="OrthoDB" id="135517at2157"/>
<evidence type="ECO:0000313" key="4">
    <source>
        <dbReference type="Proteomes" id="UP000823736"/>
    </source>
</evidence>
<dbReference type="PROSITE" id="PS50206">
    <property type="entry name" value="RHODANESE_3"/>
    <property type="match status" value="1"/>
</dbReference>
<dbReference type="InterPro" id="IPR001763">
    <property type="entry name" value="Rhodanese-like_dom"/>
</dbReference>
<evidence type="ECO:0000256" key="1">
    <source>
        <dbReference type="SAM" id="MobiDB-lite"/>
    </source>
</evidence>
<feature type="domain" description="Rhodanese" evidence="2">
    <location>
        <begin position="15"/>
        <end position="103"/>
    </location>
</feature>
<dbReference type="SMART" id="SM00450">
    <property type="entry name" value="RHOD"/>
    <property type="match status" value="1"/>
</dbReference>
<feature type="region of interest" description="Disordered" evidence="1">
    <location>
        <begin position="87"/>
        <end position="108"/>
    </location>
</feature>
<dbReference type="PROSITE" id="PS00380">
    <property type="entry name" value="RHODANESE_1"/>
    <property type="match status" value="1"/>
</dbReference>
<dbReference type="EMBL" id="JAGGLC010000003">
    <property type="protein sequence ID" value="MBP1987339.1"/>
    <property type="molecule type" value="Genomic_DNA"/>
</dbReference>
<dbReference type="AlphaFoldDB" id="A0A8T4GWQ9"/>
<keyword evidence="4" id="KW-1185">Reference proteome</keyword>
<name>A0A8T4GWQ9_9EURY</name>
<dbReference type="PANTHER" id="PTHR43031:SF1">
    <property type="entry name" value="PYRIDINE NUCLEOTIDE-DISULPHIDE OXIDOREDUCTASE"/>
    <property type="match status" value="1"/>
</dbReference>
<gene>
    <name evidence="3" type="ORF">J2753_001837</name>
</gene>
<dbReference type="SUPFAM" id="SSF52821">
    <property type="entry name" value="Rhodanese/Cell cycle control phosphatase"/>
    <property type="match status" value="1"/>
</dbReference>
<accession>A0A8T4GWQ9</accession>
<evidence type="ECO:0000313" key="3">
    <source>
        <dbReference type="EMBL" id="MBP1987339.1"/>
    </source>
</evidence>
<proteinExistence type="predicted"/>
<sequence length="108" mass="11434">MVVEISPEELARKLDDDAPQLIDIRPPGAFAQEHVPGALNVPMTELTSRVDDIEFGDEVVVACQIGQSSKQAVKLLSSFEGTGDTDLQSLSGGLDAWDGPVETGPAEN</sequence>
<comment type="caution">
    <text evidence="3">The sequence shown here is derived from an EMBL/GenBank/DDBJ whole genome shotgun (WGS) entry which is preliminary data.</text>
</comment>
<dbReference type="RefSeq" id="WP_209491594.1">
    <property type="nucleotide sequence ID" value="NZ_JAGGLC010000003.1"/>
</dbReference>
<dbReference type="PANTHER" id="PTHR43031">
    <property type="entry name" value="FAD-DEPENDENT OXIDOREDUCTASE"/>
    <property type="match status" value="1"/>
</dbReference>
<dbReference type="InterPro" id="IPR001307">
    <property type="entry name" value="Thiosulphate_STrfase_CS"/>
</dbReference>
<protein>
    <submittedName>
        <fullName evidence="3">Rhodanese-related sulfurtransferase</fullName>
    </submittedName>
</protein>
<dbReference type="GO" id="GO:0004792">
    <property type="term" value="F:thiosulfate-cyanide sulfurtransferase activity"/>
    <property type="evidence" value="ECO:0007669"/>
    <property type="project" value="InterPro"/>
</dbReference>
<dbReference type="Proteomes" id="UP000823736">
    <property type="component" value="Unassembled WGS sequence"/>
</dbReference>
<evidence type="ECO:0000259" key="2">
    <source>
        <dbReference type="PROSITE" id="PS50206"/>
    </source>
</evidence>
<dbReference type="InterPro" id="IPR036873">
    <property type="entry name" value="Rhodanese-like_dom_sf"/>
</dbReference>
<dbReference type="Pfam" id="PF00581">
    <property type="entry name" value="Rhodanese"/>
    <property type="match status" value="1"/>
</dbReference>